<dbReference type="Proteomes" id="UP000011632">
    <property type="component" value="Unassembled WGS sequence"/>
</dbReference>
<dbReference type="STRING" id="1227496.C489_18421"/>
<organism evidence="1 2">
    <name type="scientific">Natrinema versiforme JCM 10478</name>
    <dbReference type="NCBI Taxonomy" id="1227496"/>
    <lineage>
        <taxon>Archaea</taxon>
        <taxon>Methanobacteriati</taxon>
        <taxon>Methanobacteriota</taxon>
        <taxon>Stenosarchaea group</taxon>
        <taxon>Halobacteria</taxon>
        <taxon>Halobacteriales</taxon>
        <taxon>Natrialbaceae</taxon>
        <taxon>Natrinema</taxon>
    </lineage>
</organism>
<reference evidence="1 2" key="1">
    <citation type="journal article" date="2014" name="PLoS Genet.">
        <title>Phylogenetically driven sequencing of extremely halophilic archaea reveals strategies for static and dynamic osmo-response.</title>
        <authorList>
            <person name="Becker E.A."/>
            <person name="Seitzer P.M."/>
            <person name="Tritt A."/>
            <person name="Larsen D."/>
            <person name="Krusor M."/>
            <person name="Yao A.I."/>
            <person name="Wu D."/>
            <person name="Madern D."/>
            <person name="Eisen J.A."/>
            <person name="Darling A.E."/>
            <person name="Facciotti M.T."/>
        </authorList>
    </citation>
    <scope>NUCLEOTIDE SEQUENCE [LARGE SCALE GENOMIC DNA]</scope>
    <source>
        <strain evidence="1 2">JCM 10478</strain>
    </source>
</reference>
<evidence type="ECO:0000313" key="1">
    <source>
        <dbReference type="EMBL" id="ELY63590.1"/>
    </source>
</evidence>
<name>L9XPA8_9EURY</name>
<proteinExistence type="predicted"/>
<dbReference type="PATRIC" id="fig|1227496.3.peg.3716"/>
<keyword evidence="2" id="KW-1185">Reference proteome</keyword>
<sequence>MDEKSVRDEYLAAGVDVSPEKLHAVAVCHVLRRIRTGFSKMLQNAVIDIIETLEACGLDRNDYQLYDAVDVDVLEQILNSSSGNVEVQFTGEGIRLSVTPESVDILIDDEANSTEQ</sequence>
<gene>
    <name evidence="1" type="ORF">C489_18421</name>
</gene>
<comment type="caution">
    <text evidence="1">The sequence shown here is derived from an EMBL/GenBank/DDBJ whole genome shotgun (WGS) entry which is preliminary data.</text>
</comment>
<protein>
    <submittedName>
        <fullName evidence="1">Uncharacterized protein</fullName>
    </submittedName>
</protein>
<dbReference type="AlphaFoldDB" id="L9XPA8"/>
<accession>L9XPA8</accession>
<evidence type="ECO:0000313" key="2">
    <source>
        <dbReference type="Proteomes" id="UP000011632"/>
    </source>
</evidence>
<dbReference type="EMBL" id="AOID01000058">
    <property type="protein sequence ID" value="ELY63590.1"/>
    <property type="molecule type" value="Genomic_DNA"/>
</dbReference>